<feature type="compositionally biased region" description="Acidic residues" evidence="1">
    <location>
        <begin position="61"/>
        <end position="71"/>
    </location>
</feature>
<dbReference type="EMBL" id="BKCJ011688432">
    <property type="protein sequence ID" value="GFD46977.1"/>
    <property type="molecule type" value="Genomic_DNA"/>
</dbReference>
<comment type="caution">
    <text evidence="2">The sequence shown here is derived from an EMBL/GenBank/DDBJ whole genome shotgun (WGS) entry which is preliminary data.</text>
</comment>
<protein>
    <submittedName>
        <fullName evidence="2">Uncharacterized protein</fullName>
    </submittedName>
</protein>
<evidence type="ECO:0000256" key="1">
    <source>
        <dbReference type="SAM" id="MobiDB-lite"/>
    </source>
</evidence>
<organism evidence="2">
    <name type="scientific">Tanacetum cinerariifolium</name>
    <name type="common">Dalmatian daisy</name>
    <name type="synonym">Chrysanthemum cinerariifolium</name>
    <dbReference type="NCBI Taxonomy" id="118510"/>
    <lineage>
        <taxon>Eukaryota</taxon>
        <taxon>Viridiplantae</taxon>
        <taxon>Streptophyta</taxon>
        <taxon>Embryophyta</taxon>
        <taxon>Tracheophyta</taxon>
        <taxon>Spermatophyta</taxon>
        <taxon>Magnoliopsida</taxon>
        <taxon>eudicotyledons</taxon>
        <taxon>Gunneridae</taxon>
        <taxon>Pentapetalae</taxon>
        <taxon>asterids</taxon>
        <taxon>campanulids</taxon>
        <taxon>Asterales</taxon>
        <taxon>Asteraceae</taxon>
        <taxon>Asteroideae</taxon>
        <taxon>Anthemideae</taxon>
        <taxon>Anthemidinae</taxon>
        <taxon>Tanacetum</taxon>
    </lineage>
</organism>
<name>A0A699WHU8_TANCI</name>
<evidence type="ECO:0000313" key="2">
    <source>
        <dbReference type="EMBL" id="GFD46977.1"/>
    </source>
</evidence>
<feature type="non-terminal residue" evidence="2">
    <location>
        <position position="1"/>
    </location>
</feature>
<accession>A0A699WHU8</accession>
<feature type="compositionally biased region" description="Low complexity" evidence="1">
    <location>
        <begin position="45"/>
        <end position="55"/>
    </location>
</feature>
<feature type="region of interest" description="Disordered" evidence="1">
    <location>
        <begin position="13"/>
        <end position="71"/>
    </location>
</feature>
<dbReference type="AlphaFoldDB" id="A0A699WHU8"/>
<reference evidence="2" key="1">
    <citation type="journal article" date="2019" name="Sci. Rep.">
        <title>Draft genome of Tanacetum cinerariifolium, the natural source of mosquito coil.</title>
        <authorList>
            <person name="Yamashiro T."/>
            <person name="Shiraishi A."/>
            <person name="Satake H."/>
            <person name="Nakayama K."/>
        </authorList>
    </citation>
    <scope>NUCLEOTIDE SEQUENCE</scope>
</reference>
<sequence length="71" mass="7526">SYFLFSDTIMSDSEDSTVTYTTVSSPNVVRSGDVSPREDGPPPLLAAASPTADSPGYIPESDPDEDPEDDD</sequence>
<proteinExistence type="predicted"/>
<gene>
    <name evidence="2" type="ORF">Tci_918946</name>
</gene>
<feature type="non-terminal residue" evidence="2">
    <location>
        <position position="71"/>
    </location>
</feature>
<feature type="compositionally biased region" description="Polar residues" evidence="1">
    <location>
        <begin position="13"/>
        <end position="28"/>
    </location>
</feature>